<evidence type="ECO:0000256" key="1">
    <source>
        <dbReference type="SAM" id="MobiDB-lite"/>
    </source>
</evidence>
<sequence>MTGQQAEKRTVVCVFCGTAAGDNPVHKESARALAVAFHKNNIRLVYGGGTSGIMGELARTLVSLAGPDSVMGIIPRPLVKTEDGYKDSEETTPADSEAEDGRQQGRAGKAHERTLPTHLVKTTLIEESKYGSTIIVPDMHARKRMMAAKVLEGGPGSGFVALAGGFGTVEEVMEMTTWNQLGIHHVGVVLLNIQGYWDGILAWVKNAVDEGFVSQANANILVEAKDVNEVLPKLVGYQPSKGRLNLNWGQE</sequence>
<dbReference type="InterPro" id="IPR031100">
    <property type="entry name" value="LOG_fam"/>
</dbReference>
<dbReference type="PANTHER" id="PTHR31223">
    <property type="entry name" value="LOG FAMILY PROTEIN YJL055W"/>
    <property type="match status" value="1"/>
</dbReference>
<organism evidence="2 3">
    <name type="scientific">Elaphomyces granulatus</name>
    <dbReference type="NCBI Taxonomy" id="519963"/>
    <lineage>
        <taxon>Eukaryota</taxon>
        <taxon>Fungi</taxon>
        <taxon>Dikarya</taxon>
        <taxon>Ascomycota</taxon>
        <taxon>Pezizomycotina</taxon>
        <taxon>Eurotiomycetes</taxon>
        <taxon>Eurotiomycetidae</taxon>
        <taxon>Eurotiales</taxon>
        <taxon>Elaphomycetaceae</taxon>
        <taxon>Elaphomyces</taxon>
    </lineage>
</organism>
<dbReference type="AlphaFoldDB" id="A0A232M4U0"/>
<evidence type="ECO:0008006" key="4">
    <source>
        <dbReference type="Google" id="ProtNLM"/>
    </source>
</evidence>
<evidence type="ECO:0000313" key="2">
    <source>
        <dbReference type="EMBL" id="OXV11445.1"/>
    </source>
</evidence>
<comment type="caution">
    <text evidence="2">The sequence shown here is derived from an EMBL/GenBank/DDBJ whole genome shotgun (WGS) entry which is preliminary data.</text>
</comment>
<keyword evidence="3" id="KW-1185">Reference proteome</keyword>
<dbReference type="Proteomes" id="UP000243515">
    <property type="component" value="Unassembled WGS sequence"/>
</dbReference>
<dbReference type="EMBL" id="NPHW01002459">
    <property type="protein sequence ID" value="OXV11445.1"/>
    <property type="molecule type" value="Genomic_DNA"/>
</dbReference>
<reference evidence="2 3" key="1">
    <citation type="journal article" date="2015" name="Environ. Microbiol.">
        <title>Metagenome sequence of Elaphomyces granulatus from sporocarp tissue reveals Ascomycota ectomycorrhizal fingerprints of genome expansion and a Proteobacteria-rich microbiome.</title>
        <authorList>
            <person name="Quandt C.A."/>
            <person name="Kohler A."/>
            <person name="Hesse C.N."/>
            <person name="Sharpton T.J."/>
            <person name="Martin F."/>
            <person name="Spatafora J.W."/>
        </authorList>
    </citation>
    <scope>NUCLEOTIDE SEQUENCE [LARGE SCALE GENOMIC DNA]</scope>
    <source>
        <strain evidence="2 3">OSC145934</strain>
    </source>
</reference>
<dbReference type="InterPro" id="IPR005269">
    <property type="entry name" value="LOG"/>
</dbReference>
<proteinExistence type="predicted"/>
<accession>A0A232M4U0</accession>
<gene>
    <name evidence="2" type="ORF">Egran_00791</name>
</gene>
<evidence type="ECO:0000313" key="3">
    <source>
        <dbReference type="Proteomes" id="UP000243515"/>
    </source>
</evidence>
<dbReference type="NCBIfam" id="TIGR00730">
    <property type="entry name" value="Rossman fold protein, TIGR00730 family"/>
    <property type="match status" value="1"/>
</dbReference>
<dbReference type="GO" id="GO:0016799">
    <property type="term" value="F:hydrolase activity, hydrolyzing N-glycosyl compounds"/>
    <property type="evidence" value="ECO:0007669"/>
    <property type="project" value="TreeGrafter"/>
</dbReference>
<feature type="region of interest" description="Disordered" evidence="1">
    <location>
        <begin position="81"/>
        <end position="111"/>
    </location>
</feature>
<dbReference type="SUPFAM" id="SSF102405">
    <property type="entry name" value="MCP/YpsA-like"/>
    <property type="match status" value="1"/>
</dbReference>
<dbReference type="GO" id="GO:0009691">
    <property type="term" value="P:cytokinin biosynthetic process"/>
    <property type="evidence" value="ECO:0007669"/>
    <property type="project" value="InterPro"/>
</dbReference>
<dbReference type="PANTHER" id="PTHR31223:SF70">
    <property type="entry name" value="LOG FAMILY PROTEIN YJL055W"/>
    <property type="match status" value="1"/>
</dbReference>
<feature type="compositionally biased region" description="Basic and acidic residues" evidence="1">
    <location>
        <begin position="99"/>
        <end position="111"/>
    </location>
</feature>
<dbReference type="FunFam" id="3.40.50.450:FF:000018">
    <property type="entry name" value="Lysine decarboxylase-like protein"/>
    <property type="match status" value="1"/>
</dbReference>
<dbReference type="OrthoDB" id="414463at2759"/>
<dbReference type="GO" id="GO:0005829">
    <property type="term" value="C:cytosol"/>
    <property type="evidence" value="ECO:0007669"/>
    <property type="project" value="TreeGrafter"/>
</dbReference>
<protein>
    <recommendedName>
        <fullName evidence="4">Cytokinin riboside 5'-monophosphate phosphoribohydrolase</fullName>
    </recommendedName>
</protein>
<dbReference type="Pfam" id="PF03641">
    <property type="entry name" value="Lysine_decarbox"/>
    <property type="match status" value="1"/>
</dbReference>
<dbReference type="Gene3D" id="3.40.50.450">
    <property type="match status" value="1"/>
</dbReference>
<name>A0A232M4U0_9EURO</name>